<keyword evidence="4" id="KW-1185">Reference proteome</keyword>
<keyword evidence="3" id="KW-0675">Receptor</keyword>
<feature type="chain" id="PRO_5017999861" evidence="2">
    <location>
        <begin position="24"/>
        <end position="329"/>
    </location>
</feature>
<accession>A0A3N1KP57</accession>
<protein>
    <submittedName>
        <fullName evidence="3">Tripartite-type tricarboxylate transporter receptor subunit TctC</fullName>
    </submittedName>
</protein>
<dbReference type="EMBL" id="RJKX01000016">
    <property type="protein sequence ID" value="ROP83503.1"/>
    <property type="molecule type" value="Genomic_DNA"/>
</dbReference>
<organism evidence="3 4">
    <name type="scientific">Stella humosa</name>
    <dbReference type="NCBI Taxonomy" id="94"/>
    <lineage>
        <taxon>Bacteria</taxon>
        <taxon>Pseudomonadati</taxon>
        <taxon>Pseudomonadota</taxon>
        <taxon>Alphaproteobacteria</taxon>
        <taxon>Rhodospirillales</taxon>
        <taxon>Stellaceae</taxon>
        <taxon>Stella</taxon>
    </lineage>
</organism>
<dbReference type="RefSeq" id="WP_170216618.1">
    <property type="nucleotide sequence ID" value="NZ_AP019700.1"/>
</dbReference>
<name>A0A3N1KP57_9PROT</name>
<dbReference type="Gene3D" id="3.40.190.10">
    <property type="entry name" value="Periplasmic binding protein-like II"/>
    <property type="match status" value="1"/>
</dbReference>
<evidence type="ECO:0000256" key="1">
    <source>
        <dbReference type="ARBA" id="ARBA00006987"/>
    </source>
</evidence>
<dbReference type="PANTHER" id="PTHR42928:SF5">
    <property type="entry name" value="BLR1237 PROTEIN"/>
    <property type="match status" value="1"/>
</dbReference>
<dbReference type="SUPFAM" id="SSF53850">
    <property type="entry name" value="Periplasmic binding protein-like II"/>
    <property type="match status" value="1"/>
</dbReference>
<reference evidence="3 4" key="1">
    <citation type="submission" date="2018-11" db="EMBL/GenBank/DDBJ databases">
        <title>Genomic Encyclopedia of Type Strains, Phase IV (KMG-IV): sequencing the most valuable type-strain genomes for metagenomic binning, comparative biology and taxonomic classification.</title>
        <authorList>
            <person name="Goeker M."/>
        </authorList>
    </citation>
    <scope>NUCLEOTIDE SEQUENCE [LARGE SCALE GENOMIC DNA]</scope>
    <source>
        <strain evidence="3 4">DSM 5900</strain>
    </source>
</reference>
<keyword evidence="2" id="KW-0732">Signal</keyword>
<dbReference type="PIRSF" id="PIRSF017082">
    <property type="entry name" value="YflP"/>
    <property type="match status" value="1"/>
</dbReference>
<comment type="caution">
    <text evidence="3">The sequence shown here is derived from an EMBL/GenBank/DDBJ whole genome shotgun (WGS) entry which is preliminary data.</text>
</comment>
<gene>
    <name evidence="3" type="ORF">EDC65_4151</name>
</gene>
<feature type="signal peptide" evidence="2">
    <location>
        <begin position="1"/>
        <end position="23"/>
    </location>
</feature>
<evidence type="ECO:0000313" key="3">
    <source>
        <dbReference type="EMBL" id="ROP83503.1"/>
    </source>
</evidence>
<evidence type="ECO:0000313" key="4">
    <source>
        <dbReference type="Proteomes" id="UP000278222"/>
    </source>
</evidence>
<dbReference type="InterPro" id="IPR042100">
    <property type="entry name" value="Bug_dom1"/>
</dbReference>
<comment type="similarity">
    <text evidence="1">Belongs to the UPF0065 (bug) family.</text>
</comment>
<dbReference type="Pfam" id="PF03401">
    <property type="entry name" value="TctC"/>
    <property type="match status" value="1"/>
</dbReference>
<dbReference type="InterPro" id="IPR005064">
    <property type="entry name" value="BUG"/>
</dbReference>
<dbReference type="Proteomes" id="UP000278222">
    <property type="component" value="Unassembled WGS sequence"/>
</dbReference>
<proteinExistence type="inferred from homology"/>
<dbReference type="PANTHER" id="PTHR42928">
    <property type="entry name" value="TRICARBOXYLATE-BINDING PROTEIN"/>
    <property type="match status" value="1"/>
</dbReference>
<sequence>MKTRHALAALAAALLAAAGPVAATGPAAAQAYPSKTIRWVVPYTPGGITDSVTRLVTQKIQASIGQNIVVENKPGANSIIGAENVAVAAPDGYSILTVIAAHAANATLYAGKLPFDAVKSFQPISLPAIAPLILTTGLTFPPKDMKELIAYAKQNPGKVAFGSSGIGAAAHLTTELLKQTAGIDMLHIPYKGTAPAVQDLIAGQIQVLVDVPSSMMPHVRGGKVRGVAMFSGKRVQGADEIPTIVESGGPAIEASTWVMFLAPAGTPPAIVQRLSEETAKALALPDVKERFAQLGIEAVGGTPEATGKFLADEIAKWAKVITTAGVKPE</sequence>
<evidence type="ECO:0000256" key="2">
    <source>
        <dbReference type="SAM" id="SignalP"/>
    </source>
</evidence>
<dbReference type="Gene3D" id="3.40.190.150">
    <property type="entry name" value="Bordetella uptake gene, domain 1"/>
    <property type="match status" value="1"/>
</dbReference>
<dbReference type="CDD" id="cd13578">
    <property type="entry name" value="PBP2_Bug27"/>
    <property type="match status" value="1"/>
</dbReference>
<dbReference type="AlphaFoldDB" id="A0A3N1KP57"/>